<dbReference type="InterPro" id="IPR020904">
    <property type="entry name" value="Sc_DH/Rdtase_CS"/>
</dbReference>
<dbReference type="EMBL" id="CP029693">
    <property type="protein sequence ID" value="AWY42516.1"/>
    <property type="molecule type" value="Genomic_DNA"/>
</dbReference>
<dbReference type="PRINTS" id="PR00081">
    <property type="entry name" value="GDHRDH"/>
</dbReference>
<dbReference type="RefSeq" id="WP_110966096.1">
    <property type="nucleotide sequence ID" value="NZ_CP029693.1"/>
</dbReference>
<dbReference type="OrthoDB" id="9810734at2"/>
<protein>
    <submittedName>
        <fullName evidence="3">SDR family NAD(P)-dependent oxidoreductase</fullName>
    </submittedName>
</protein>
<dbReference type="AlphaFoldDB" id="A0A2Z4RNI9"/>
<accession>A0A2Z4RNI9</accession>
<dbReference type="InterPro" id="IPR036291">
    <property type="entry name" value="NAD(P)-bd_dom_sf"/>
</dbReference>
<comment type="similarity">
    <text evidence="1">Belongs to the short-chain dehydrogenases/reductases (SDR) family.</text>
</comment>
<dbReference type="Proteomes" id="UP000250299">
    <property type="component" value="Chromosome"/>
</dbReference>
<evidence type="ECO:0000313" key="3">
    <source>
        <dbReference type="EMBL" id="AWY42516.1"/>
    </source>
</evidence>
<evidence type="ECO:0000256" key="2">
    <source>
        <dbReference type="ARBA" id="ARBA00023002"/>
    </source>
</evidence>
<name>A0A2Z4RNI9_PSEPU</name>
<dbReference type="FunFam" id="3.40.50.720:FF:000047">
    <property type="entry name" value="NADP-dependent L-serine/L-allo-threonine dehydrogenase"/>
    <property type="match status" value="1"/>
</dbReference>
<dbReference type="SUPFAM" id="SSF51735">
    <property type="entry name" value="NAD(P)-binding Rossmann-fold domains"/>
    <property type="match status" value="1"/>
</dbReference>
<proteinExistence type="inferred from homology"/>
<keyword evidence="2" id="KW-0560">Oxidoreductase</keyword>
<dbReference type="PROSITE" id="PS00061">
    <property type="entry name" value="ADH_SHORT"/>
    <property type="match status" value="1"/>
</dbReference>
<dbReference type="Pfam" id="PF00106">
    <property type="entry name" value="adh_short"/>
    <property type="match status" value="1"/>
</dbReference>
<organism evidence="3 4">
    <name type="scientific">Pseudomonas putida</name>
    <name type="common">Arthrobacter siderocapsulatus</name>
    <dbReference type="NCBI Taxonomy" id="303"/>
    <lineage>
        <taxon>Bacteria</taxon>
        <taxon>Pseudomonadati</taxon>
        <taxon>Pseudomonadota</taxon>
        <taxon>Gammaproteobacteria</taxon>
        <taxon>Pseudomonadales</taxon>
        <taxon>Pseudomonadaceae</taxon>
        <taxon>Pseudomonas</taxon>
    </lineage>
</organism>
<sequence>MSNTLFITGATSGFGEACARRFAEAGWKLVLTGRREDRLNALCAELSKQTEVHGLVLDVRDRKAMEDAIANLPPSFAKLRGLINNAGLALGADPAPKCSLDDWDTMVDTNIKGLMYSTRLLLPRLIAHGRGAGIVNLGSVAGNYPYPGSHVYGGTKAFVQQFSLSLRCDLQGTGVRVSNLEPGLCESEFSLVRFGGDQERYNATYAGAEPIQPQDIADTIFWILNAPAHININTLELMPVSQSWAGFAIDRSGGKA</sequence>
<evidence type="ECO:0000256" key="1">
    <source>
        <dbReference type="ARBA" id="ARBA00006484"/>
    </source>
</evidence>
<dbReference type="GO" id="GO:0016616">
    <property type="term" value="F:oxidoreductase activity, acting on the CH-OH group of donors, NAD or NADP as acceptor"/>
    <property type="evidence" value="ECO:0007669"/>
    <property type="project" value="UniProtKB-ARBA"/>
</dbReference>
<dbReference type="PANTHER" id="PTHR42901:SF1">
    <property type="entry name" value="ALCOHOL DEHYDROGENASE"/>
    <property type="match status" value="1"/>
</dbReference>
<evidence type="ECO:0000313" key="4">
    <source>
        <dbReference type="Proteomes" id="UP000250299"/>
    </source>
</evidence>
<dbReference type="PANTHER" id="PTHR42901">
    <property type="entry name" value="ALCOHOL DEHYDROGENASE"/>
    <property type="match status" value="1"/>
</dbReference>
<dbReference type="Gene3D" id="3.40.50.720">
    <property type="entry name" value="NAD(P)-binding Rossmann-like Domain"/>
    <property type="match status" value="1"/>
</dbReference>
<dbReference type="InterPro" id="IPR002347">
    <property type="entry name" value="SDR_fam"/>
</dbReference>
<reference evidence="3 4" key="1">
    <citation type="submission" date="2018-05" db="EMBL/GenBank/DDBJ databases">
        <title>Whole genome sequence of Pseudomonas putida JBC17.</title>
        <authorList>
            <person name="Lee Y.H."/>
            <person name="David K."/>
        </authorList>
    </citation>
    <scope>NUCLEOTIDE SEQUENCE [LARGE SCALE GENOMIC DNA]</scope>
    <source>
        <strain evidence="3 4">JBC17</strain>
    </source>
</reference>
<dbReference type="CDD" id="cd05346">
    <property type="entry name" value="SDR_c5"/>
    <property type="match status" value="1"/>
</dbReference>
<gene>
    <name evidence="3" type="ORF">DKY63_22435</name>
</gene>